<keyword evidence="2" id="KW-0812">Transmembrane</keyword>
<feature type="compositionally biased region" description="Basic and acidic residues" evidence="1">
    <location>
        <begin position="1"/>
        <end position="44"/>
    </location>
</feature>
<reference evidence="3" key="1">
    <citation type="submission" date="2022-03" db="EMBL/GenBank/DDBJ databases">
        <title>Description of Abyssus ytuae gen. nov., sp. nov., a novel member of the family Flavobacteriaceae isolated from the sediment of Mariana Trench.</title>
        <authorList>
            <person name="Zhang J."/>
            <person name="Xu X."/>
        </authorList>
    </citation>
    <scope>NUCLEOTIDE SEQUENCE</scope>
    <source>
        <strain evidence="3">MT3330</strain>
    </source>
</reference>
<evidence type="ECO:0000256" key="1">
    <source>
        <dbReference type="SAM" id="MobiDB-lite"/>
    </source>
</evidence>
<dbReference type="Proteomes" id="UP000831290">
    <property type="component" value="Chromosome"/>
</dbReference>
<organism evidence="3 4">
    <name type="scientific">Abyssalbus ytuae</name>
    <dbReference type="NCBI Taxonomy" id="2926907"/>
    <lineage>
        <taxon>Bacteria</taxon>
        <taxon>Pseudomonadati</taxon>
        <taxon>Bacteroidota</taxon>
        <taxon>Flavobacteriia</taxon>
        <taxon>Flavobacteriales</taxon>
        <taxon>Flavobacteriaceae</taxon>
        <taxon>Abyssalbus</taxon>
    </lineage>
</organism>
<keyword evidence="2" id="KW-1133">Transmembrane helix</keyword>
<keyword evidence="2" id="KW-0472">Membrane</keyword>
<name>A0A9E7CSQ1_9FLAO</name>
<accession>A0A9E7CSQ1</accession>
<dbReference type="KEGG" id="fbm:MQE35_12980"/>
<evidence type="ECO:0000313" key="4">
    <source>
        <dbReference type="Proteomes" id="UP000831290"/>
    </source>
</evidence>
<dbReference type="AlphaFoldDB" id="A0A9E7CSQ1"/>
<gene>
    <name evidence="3" type="ORF">MQE35_12980</name>
</gene>
<evidence type="ECO:0008006" key="5">
    <source>
        <dbReference type="Google" id="ProtNLM"/>
    </source>
</evidence>
<keyword evidence="4" id="KW-1185">Reference proteome</keyword>
<protein>
    <recommendedName>
        <fullName evidence="5">Transmembrane protein</fullName>
    </recommendedName>
</protein>
<sequence>MKESNSKTEEEDRKTEVKNEKTGENTGKVEEKKSKAEEKEDHEPTATPQPQIHGGDRAMPLAQPKSNRTNKFLGGLSLAVVGGILSGGIYGILIGAYLGVNMPSIISKTGRFSKKYIPILTRYIIKKYKKRKKEEVTRKKLQKQPSKAVQKKVTPDTPLPLHVDLNKMTKVSDILKRKSKTQNGKLSKTMYQLQLAKKPRGIRR</sequence>
<evidence type="ECO:0000313" key="3">
    <source>
        <dbReference type="EMBL" id="UOB16646.1"/>
    </source>
</evidence>
<evidence type="ECO:0000256" key="2">
    <source>
        <dbReference type="SAM" id="Phobius"/>
    </source>
</evidence>
<feature type="region of interest" description="Disordered" evidence="1">
    <location>
        <begin position="1"/>
        <end position="66"/>
    </location>
</feature>
<feature type="region of interest" description="Disordered" evidence="1">
    <location>
        <begin position="134"/>
        <end position="155"/>
    </location>
</feature>
<feature type="transmembrane region" description="Helical" evidence="2">
    <location>
        <begin position="72"/>
        <end position="98"/>
    </location>
</feature>
<proteinExistence type="predicted"/>
<dbReference type="EMBL" id="CP094358">
    <property type="protein sequence ID" value="UOB16646.1"/>
    <property type="molecule type" value="Genomic_DNA"/>
</dbReference>
<dbReference type="RefSeq" id="WP_255841872.1">
    <property type="nucleotide sequence ID" value="NZ_CP094358.1"/>
</dbReference>